<dbReference type="InterPro" id="IPR057949">
    <property type="entry name" value="TPR_TEX10"/>
</dbReference>
<gene>
    <name evidence="7" type="ORF">NEMVEDRAFT_v1g244538</name>
</gene>
<feature type="domain" description="TEX10-like TPR repeats" evidence="6">
    <location>
        <begin position="527"/>
        <end position="679"/>
    </location>
</feature>
<keyword evidence="8" id="KW-1185">Reference proteome</keyword>
<dbReference type="Gene3D" id="1.25.10.10">
    <property type="entry name" value="Leucine-rich Repeat Variant"/>
    <property type="match status" value="1"/>
</dbReference>
<dbReference type="AlphaFoldDB" id="A7SDP0"/>
<dbReference type="Pfam" id="PF25781">
    <property type="entry name" value="TPR_TEX10"/>
    <property type="match status" value="1"/>
</dbReference>
<dbReference type="Proteomes" id="UP000001593">
    <property type="component" value="Unassembled WGS sequence"/>
</dbReference>
<evidence type="ECO:0000259" key="5">
    <source>
        <dbReference type="Pfam" id="PF12333"/>
    </source>
</evidence>
<organism evidence="7 8">
    <name type="scientific">Nematostella vectensis</name>
    <name type="common">Starlet sea anemone</name>
    <dbReference type="NCBI Taxonomy" id="45351"/>
    <lineage>
        <taxon>Eukaryota</taxon>
        <taxon>Metazoa</taxon>
        <taxon>Cnidaria</taxon>
        <taxon>Anthozoa</taxon>
        <taxon>Hexacorallia</taxon>
        <taxon>Actiniaria</taxon>
        <taxon>Edwardsiidae</taxon>
        <taxon>Nematostella</taxon>
    </lineage>
</organism>
<dbReference type="PANTHER" id="PTHR16056">
    <property type="entry name" value="REGULATOR OF MICROTUBULE DYNAMICS PROTEIN"/>
    <property type="match status" value="1"/>
</dbReference>
<evidence type="ECO:0000313" key="8">
    <source>
        <dbReference type="Proteomes" id="UP000001593"/>
    </source>
</evidence>
<dbReference type="InterPro" id="IPR011989">
    <property type="entry name" value="ARM-like"/>
</dbReference>
<evidence type="ECO:0000313" key="7">
    <source>
        <dbReference type="EMBL" id="EDO38143.1"/>
    </source>
</evidence>
<evidence type="ECO:0000256" key="3">
    <source>
        <dbReference type="ARBA" id="ARBA00006427"/>
    </source>
</evidence>
<evidence type="ECO:0008006" key="9">
    <source>
        <dbReference type="Google" id="ProtNLM"/>
    </source>
</evidence>
<dbReference type="InterPro" id="IPR024679">
    <property type="entry name" value="Ipi1_N"/>
</dbReference>
<dbReference type="FunCoup" id="A7SDP0">
    <property type="interactions" value="526"/>
</dbReference>
<dbReference type="EMBL" id="DS469632">
    <property type="protein sequence ID" value="EDO38143.1"/>
    <property type="molecule type" value="Genomic_DNA"/>
</dbReference>
<feature type="non-terminal residue" evidence="7">
    <location>
        <position position="1"/>
    </location>
</feature>
<dbReference type="InterPro" id="IPR016024">
    <property type="entry name" value="ARM-type_fold"/>
</dbReference>
<evidence type="ECO:0000256" key="2">
    <source>
        <dbReference type="ARBA" id="ARBA00004642"/>
    </source>
</evidence>
<reference evidence="7 8" key="1">
    <citation type="journal article" date="2007" name="Science">
        <title>Sea anemone genome reveals ancestral eumetazoan gene repertoire and genomic organization.</title>
        <authorList>
            <person name="Putnam N.H."/>
            <person name="Srivastava M."/>
            <person name="Hellsten U."/>
            <person name="Dirks B."/>
            <person name="Chapman J."/>
            <person name="Salamov A."/>
            <person name="Terry A."/>
            <person name="Shapiro H."/>
            <person name="Lindquist E."/>
            <person name="Kapitonov V.V."/>
            <person name="Jurka J."/>
            <person name="Genikhovich G."/>
            <person name="Grigoriev I.V."/>
            <person name="Lucas S.M."/>
            <person name="Steele R.E."/>
            <person name="Finnerty J.R."/>
            <person name="Technau U."/>
            <person name="Martindale M.Q."/>
            <person name="Rokhsar D.S."/>
        </authorList>
    </citation>
    <scope>NUCLEOTIDE SEQUENCE [LARGE SCALE GENOMIC DNA]</scope>
    <source>
        <strain evidence="8">CH2 X CH6</strain>
    </source>
</reference>
<dbReference type="OMA" id="DMWVEAD"/>
<dbReference type="PANTHER" id="PTHR16056:SF2">
    <property type="entry name" value="TESTIS-EXPRESSED PROTEIN 10"/>
    <property type="match status" value="1"/>
</dbReference>
<dbReference type="Pfam" id="PF12333">
    <property type="entry name" value="Ipi1_N"/>
    <property type="match status" value="1"/>
</dbReference>
<dbReference type="GO" id="GO:0005634">
    <property type="term" value="C:nucleus"/>
    <property type="evidence" value="ECO:0000318"/>
    <property type="project" value="GO_Central"/>
</dbReference>
<dbReference type="GO" id="GO:0071339">
    <property type="term" value="C:MLL1 complex"/>
    <property type="evidence" value="ECO:0000318"/>
    <property type="project" value="GO_Central"/>
</dbReference>
<evidence type="ECO:0000259" key="6">
    <source>
        <dbReference type="Pfam" id="PF25781"/>
    </source>
</evidence>
<dbReference type="OrthoDB" id="361362at2759"/>
<feature type="domain" description="Pre-rRNA-processing protein Ipi1 N-terminal" evidence="5">
    <location>
        <begin position="137"/>
        <end position="237"/>
    </location>
</feature>
<name>A7SDP0_NEMVE</name>
<dbReference type="HOGENOM" id="CLU_014208_0_0_1"/>
<dbReference type="InParanoid" id="A7SDP0"/>
<protein>
    <recommendedName>
        <fullName evidence="9">Pre-rRNA-processing protein Ipi1 N-terminal domain-containing protein</fullName>
    </recommendedName>
</protein>
<accession>A7SDP0</accession>
<proteinExistence type="inferred from homology"/>
<sequence length="684" mass="76463">MGKNSRKRKKKEEDFKKVKLKVGKTRPAGENETTTSFKSRAIVIPSQDTKTESGPTNVRKQGLKDLLSQLSHYNSNIRQEALLGLRSLFQQHEGILHEHLGTVVEKIAEKVTDTEASVRHSLLLLLRHILPLIPPERIAPFLPLVSAHLSCAMTHIIEDIQLESLGILGLLLEYFPNQMILSSSQLLDNFIGLITHQGHGGSKPAKHGSSSLVVNPKGKLSSQKSRLKVLNQLLEYLRALYLPETDNNKEQRLKVTFSEKIPTHVQIFDDMDNLEMYVLKSPSSVVQSSSINTACLKKDFIGRIVPLLVDCWIESNPAEMSTSLPSSSISPVAFSTMTTVVDILKVLLETFWSQTTNFGDSDGAWMYSNYFKDFNHHFLSFFPFAVPCQPSKKRKAKTIDQTTGMSVMNLNITICEVMSFFLECKCENSRAWITNLEEFVVHALTSNLSLYVEQVKSLLKFVRRDFYTKHVMTDSMLNVVGALVKLYKASHHLSATKKVLLLFLGELMFSNCSSLVSRQELLQHDAVHRWLCSLPALLNQLKASSPDMTRSVLLVLSSVMTQEPAELDLSILNKQLTAFFSCGTFFCLDVDIQRSAVQLLFRMGSLETSLIHALVECCHCPKVSTETVHYLLGILHCRSPLFEGVAGAKPAMSVSTFLSVLFSASIGISSSELQRLQTSLNPQV</sequence>
<keyword evidence="4" id="KW-0539">Nucleus</keyword>
<dbReference type="eggNOG" id="KOG2149">
    <property type="taxonomic scope" value="Eukaryota"/>
</dbReference>
<dbReference type="SUPFAM" id="SSF48371">
    <property type="entry name" value="ARM repeat"/>
    <property type="match status" value="1"/>
</dbReference>
<comment type="similarity">
    <text evidence="3">Belongs to the IPI1/TEX10 family.</text>
</comment>
<dbReference type="KEGG" id="nve:5509696"/>
<evidence type="ECO:0000256" key="1">
    <source>
        <dbReference type="ARBA" id="ARBA00004604"/>
    </source>
</evidence>
<comment type="subcellular location">
    <subcellularLocation>
        <location evidence="1">Nucleus</location>
        <location evidence="1">Nucleolus</location>
    </subcellularLocation>
    <subcellularLocation>
        <location evidence="2">Nucleus</location>
        <location evidence="2">Nucleoplasm</location>
    </subcellularLocation>
</comment>
<evidence type="ECO:0000256" key="4">
    <source>
        <dbReference type="ARBA" id="ARBA00023242"/>
    </source>
</evidence>
<dbReference type="PhylomeDB" id="A7SDP0"/>
<dbReference type="STRING" id="45351.A7SDP0"/>